<dbReference type="EMBL" id="LR778175">
    <property type="protein sequence ID" value="CAB1277092.1"/>
    <property type="molecule type" value="Genomic_DNA"/>
</dbReference>
<proteinExistence type="predicted"/>
<sequence>MIHKNSIYLYYFRLMFINNTGLRCLNTIKVTKNSSPRSYYYSILSTLFEIIIKKKQKSGD</sequence>
<evidence type="ECO:0000313" key="1">
    <source>
        <dbReference type="EMBL" id="CAB1277092.1"/>
    </source>
</evidence>
<evidence type="ECO:0000313" key="2">
    <source>
        <dbReference type="Proteomes" id="UP000516072"/>
    </source>
</evidence>
<gene>
    <name evidence="1" type="ORF">NSCAC_1498</name>
</gene>
<dbReference type="KEGG" id="ntg:NSCAC_1498"/>
<keyword evidence="2" id="KW-1185">Reference proteome</keyword>
<accession>A0A7G1QB24</accession>
<reference evidence="1 2" key="1">
    <citation type="submission" date="2020-03" db="EMBL/GenBank/DDBJ databases">
        <authorList>
            <person name="Picone N."/>
        </authorList>
    </citation>
    <scope>NUCLEOTIDE SEQUENCE [LARGE SCALE GENOMIC DNA]</scope>
    <source>
        <strain evidence="1">NSCAC1</strain>
    </source>
</reference>
<protein>
    <submittedName>
        <fullName evidence="1">Uncharacterized protein</fullName>
    </submittedName>
</protein>
<organism evidence="1 2">
    <name type="scientific">Candidatus Nitrosacidococcus tergens</name>
    <dbReference type="NCBI Taxonomy" id="553981"/>
    <lineage>
        <taxon>Bacteria</taxon>
        <taxon>Pseudomonadati</taxon>
        <taxon>Pseudomonadota</taxon>
        <taxon>Gammaproteobacteria</taxon>
        <taxon>Chromatiales</taxon>
        <taxon>Chromatiaceae</taxon>
        <taxon>Candidatus Nitrosacidococcus</taxon>
    </lineage>
</organism>
<dbReference type="AlphaFoldDB" id="A0A7G1QB24"/>
<name>A0A7G1QB24_9GAMM</name>
<dbReference type="Proteomes" id="UP000516072">
    <property type="component" value="Chromosome"/>
</dbReference>